<reference evidence="2" key="2">
    <citation type="submission" date="2022-07" db="EMBL/GenBank/DDBJ databases">
        <authorList>
            <person name="Goncalves M.F.M."/>
            <person name="Hilario S."/>
            <person name="Van De Peer Y."/>
            <person name="Esteves A.C."/>
            <person name="Alves A."/>
        </authorList>
    </citation>
    <scope>NUCLEOTIDE SEQUENCE</scope>
    <source>
        <strain evidence="2">MUM 19.33</strain>
    </source>
</reference>
<evidence type="ECO:0000313" key="2">
    <source>
        <dbReference type="EMBL" id="KAI6778274.1"/>
    </source>
</evidence>
<reference evidence="2" key="1">
    <citation type="journal article" date="2021" name="J Fungi (Basel)">
        <title>Genomic and Metabolomic Analyses of the Marine Fungus Emericellopsis cladophorae: Insights into Saltwater Adaptability Mechanisms and Its Biosynthetic Potential.</title>
        <authorList>
            <person name="Goncalves M.F.M."/>
            <person name="Hilario S."/>
            <person name="Van de Peer Y."/>
            <person name="Esteves A.C."/>
            <person name="Alves A."/>
        </authorList>
    </citation>
    <scope>NUCLEOTIDE SEQUENCE</scope>
    <source>
        <strain evidence="2">MUM 19.33</strain>
    </source>
</reference>
<dbReference type="EMBL" id="JAGIXG020000075">
    <property type="protein sequence ID" value="KAI6778274.1"/>
    <property type="molecule type" value="Genomic_DNA"/>
</dbReference>
<dbReference type="GeneID" id="75830670"/>
<dbReference type="RefSeq" id="XP_051359130.1">
    <property type="nucleotide sequence ID" value="XM_051509925.1"/>
</dbReference>
<dbReference type="OrthoDB" id="10485353at2759"/>
<comment type="caution">
    <text evidence="2">The sequence shown here is derived from an EMBL/GenBank/DDBJ whole genome shotgun (WGS) entry which is preliminary data.</text>
</comment>
<protein>
    <submittedName>
        <fullName evidence="2">Uncharacterized protein</fullName>
    </submittedName>
</protein>
<sequence length="75" mass="7990">MSDHQRQHHGDDSTSSKSVPKPLGVTSIIPLGDKWSMATVQGGSRAAAMSQHIVDNCPRNEDDVFAVVAFNLTAA</sequence>
<feature type="region of interest" description="Disordered" evidence="1">
    <location>
        <begin position="1"/>
        <end position="24"/>
    </location>
</feature>
<evidence type="ECO:0000313" key="3">
    <source>
        <dbReference type="Proteomes" id="UP001055219"/>
    </source>
</evidence>
<dbReference type="AlphaFoldDB" id="A0A9P9XVR3"/>
<organism evidence="2 3">
    <name type="scientific">Emericellopsis cladophorae</name>
    <dbReference type="NCBI Taxonomy" id="2686198"/>
    <lineage>
        <taxon>Eukaryota</taxon>
        <taxon>Fungi</taxon>
        <taxon>Dikarya</taxon>
        <taxon>Ascomycota</taxon>
        <taxon>Pezizomycotina</taxon>
        <taxon>Sordariomycetes</taxon>
        <taxon>Hypocreomycetidae</taxon>
        <taxon>Hypocreales</taxon>
        <taxon>Bionectriaceae</taxon>
        <taxon>Emericellopsis</taxon>
    </lineage>
</organism>
<dbReference type="Proteomes" id="UP001055219">
    <property type="component" value="Unassembled WGS sequence"/>
</dbReference>
<accession>A0A9P9XVR3</accession>
<proteinExistence type="predicted"/>
<evidence type="ECO:0000256" key="1">
    <source>
        <dbReference type="SAM" id="MobiDB-lite"/>
    </source>
</evidence>
<name>A0A9P9XVR3_9HYPO</name>
<gene>
    <name evidence="2" type="ORF">J7T54_004181</name>
</gene>
<keyword evidence="3" id="KW-1185">Reference proteome</keyword>
<feature type="compositionally biased region" description="Basic and acidic residues" evidence="1">
    <location>
        <begin position="1"/>
        <end position="14"/>
    </location>
</feature>